<accession>A0A4E0QIZ5</accession>
<comment type="caution">
    <text evidence="1">The sequence shown here is derived from an EMBL/GenBank/DDBJ whole genome shotgun (WGS) entry which is preliminary data.</text>
</comment>
<reference evidence="1 2" key="1">
    <citation type="journal article" date="2016" name="Front. Microbiol.">
        <title>Single-Cell (Meta-)Genomics of a Dimorphic Candidatus Thiomargarita nelsonii Reveals Genomic Plasticity.</title>
        <authorList>
            <person name="Flood B.E."/>
            <person name="Fliss P."/>
            <person name="Jones D.S."/>
            <person name="Dick G.J."/>
            <person name="Jain S."/>
            <person name="Kaster A.K."/>
            <person name="Winkel M."/>
            <person name="Mussmann M."/>
            <person name="Bailey J."/>
        </authorList>
    </citation>
    <scope>NUCLEOTIDE SEQUENCE [LARGE SCALE GENOMIC DNA]</scope>
    <source>
        <strain evidence="1">Hydrate Ridge</strain>
    </source>
</reference>
<evidence type="ECO:0000313" key="1">
    <source>
        <dbReference type="EMBL" id="TGN99699.1"/>
    </source>
</evidence>
<proteinExistence type="predicted"/>
<name>A0A4E0QIZ5_9GAMM</name>
<keyword evidence="2" id="KW-1185">Reference proteome</keyword>
<sequence length="171" mass="19995">MSNPLEKKHLISTEKDKTLIAEVIDEVIFRPSSEQRRTKAAFWVRHAENPLVSADKITLSFAQQITRDSRLKNWWKSSGFLEWFTNQDEFRQRVEYLAHLALDAIEDILLDPEGNQNAKVNTAKLIIEASNKMPPRVKVEKVLDERINKMGRDQLDAYLRKNLHLLKKTDR</sequence>
<dbReference type="AlphaFoldDB" id="A0A4E0QIZ5"/>
<dbReference type="Proteomes" id="UP000030428">
    <property type="component" value="Unassembled WGS sequence"/>
</dbReference>
<gene>
    <name evidence="1" type="ORF">PN36_34995</name>
</gene>
<evidence type="ECO:0000313" key="2">
    <source>
        <dbReference type="Proteomes" id="UP000030428"/>
    </source>
</evidence>
<protein>
    <submittedName>
        <fullName evidence="1">Uncharacterized protein</fullName>
    </submittedName>
</protein>
<organism evidence="1 2">
    <name type="scientific">Candidatus Thiomargarita nelsonii</name>
    <dbReference type="NCBI Taxonomy" id="1003181"/>
    <lineage>
        <taxon>Bacteria</taxon>
        <taxon>Pseudomonadati</taxon>
        <taxon>Pseudomonadota</taxon>
        <taxon>Gammaproteobacteria</taxon>
        <taxon>Thiotrichales</taxon>
        <taxon>Thiotrichaceae</taxon>
        <taxon>Thiomargarita</taxon>
    </lineage>
</organism>
<dbReference type="EMBL" id="JSZA02000408">
    <property type="protein sequence ID" value="TGN99699.1"/>
    <property type="molecule type" value="Genomic_DNA"/>
</dbReference>